<evidence type="ECO:0000256" key="1">
    <source>
        <dbReference type="ARBA" id="ARBA00004651"/>
    </source>
</evidence>
<evidence type="ECO:0000256" key="4">
    <source>
        <dbReference type="ARBA" id="ARBA00022989"/>
    </source>
</evidence>
<feature type="transmembrane region" description="Helical" evidence="7">
    <location>
        <begin position="39"/>
        <end position="62"/>
    </location>
</feature>
<comment type="subcellular location">
    <subcellularLocation>
        <location evidence="1">Cell membrane</location>
        <topology evidence="1">Multi-pass membrane protein</topology>
    </subcellularLocation>
</comment>
<keyword evidence="9" id="KW-1185">Reference proteome</keyword>
<dbReference type="InterPro" id="IPR017039">
    <property type="entry name" value="Virul_fac_BrkB"/>
</dbReference>
<dbReference type="EMBL" id="CP079105">
    <property type="protein sequence ID" value="QXQ14351.1"/>
    <property type="molecule type" value="Genomic_DNA"/>
</dbReference>
<gene>
    <name evidence="8" type="ORF">KV203_02705</name>
</gene>
<name>A0ABX8SA57_9ACTN</name>
<proteinExistence type="predicted"/>
<protein>
    <submittedName>
        <fullName evidence="8">YihY/virulence factor BrkB family protein</fullName>
    </submittedName>
</protein>
<feature type="compositionally biased region" description="Polar residues" evidence="6">
    <location>
        <begin position="314"/>
        <end position="326"/>
    </location>
</feature>
<feature type="transmembrane region" description="Helical" evidence="7">
    <location>
        <begin position="240"/>
        <end position="263"/>
    </location>
</feature>
<evidence type="ECO:0000256" key="2">
    <source>
        <dbReference type="ARBA" id="ARBA00022475"/>
    </source>
</evidence>
<evidence type="ECO:0000313" key="9">
    <source>
        <dbReference type="Proteomes" id="UP000887023"/>
    </source>
</evidence>
<keyword evidence="5 7" id="KW-0472">Membrane</keyword>
<dbReference type="RefSeq" id="WP_066466815.1">
    <property type="nucleotide sequence ID" value="NZ_CBCRUZ010000003.1"/>
</dbReference>
<organism evidence="8 9">
    <name type="scientific">Skermania pinensis</name>
    <dbReference type="NCBI Taxonomy" id="39122"/>
    <lineage>
        <taxon>Bacteria</taxon>
        <taxon>Bacillati</taxon>
        <taxon>Actinomycetota</taxon>
        <taxon>Actinomycetes</taxon>
        <taxon>Mycobacteriales</taxon>
        <taxon>Gordoniaceae</taxon>
        <taxon>Skermania</taxon>
    </lineage>
</organism>
<feature type="region of interest" description="Disordered" evidence="6">
    <location>
        <begin position="312"/>
        <end position="332"/>
    </location>
</feature>
<dbReference type="Proteomes" id="UP000887023">
    <property type="component" value="Chromosome"/>
</dbReference>
<accession>A0ABX8SA57</accession>
<dbReference type="PANTHER" id="PTHR30213">
    <property type="entry name" value="INNER MEMBRANE PROTEIN YHJD"/>
    <property type="match status" value="1"/>
</dbReference>
<keyword evidence="4 7" id="KW-1133">Transmembrane helix</keyword>
<evidence type="ECO:0000256" key="6">
    <source>
        <dbReference type="SAM" id="MobiDB-lite"/>
    </source>
</evidence>
<evidence type="ECO:0000313" key="8">
    <source>
        <dbReference type="EMBL" id="QXQ14351.1"/>
    </source>
</evidence>
<evidence type="ECO:0000256" key="3">
    <source>
        <dbReference type="ARBA" id="ARBA00022692"/>
    </source>
</evidence>
<keyword evidence="3 7" id="KW-0812">Transmembrane</keyword>
<feature type="transmembrane region" description="Helical" evidence="7">
    <location>
        <begin position="207"/>
        <end position="228"/>
    </location>
</feature>
<feature type="transmembrane region" description="Helical" evidence="7">
    <location>
        <begin position="175"/>
        <end position="195"/>
    </location>
</feature>
<evidence type="ECO:0000256" key="7">
    <source>
        <dbReference type="SAM" id="Phobius"/>
    </source>
</evidence>
<feature type="transmembrane region" description="Helical" evidence="7">
    <location>
        <begin position="143"/>
        <end position="163"/>
    </location>
</feature>
<sequence length="332" mass="34898">MSLSDRIDRFQRRYPASGYPLAVAYKFFDDQGGYLAALITYYGFVSLFPLLLIFTTVLGIVLRDDPALQERIVDSALSQIPVIGDQLGDPGQFGGGATAVTIGALGAVYGGLGVAVAVQNAMNIVWSVPRNSRPNPFAVRVKGAVLVSTIGSAIIALTVVNGAAATVELGTLRRLLAIAGSVLITTIVFTVAFRIGTARALRVHDVFPGALTAAIGWQALQLFGSVYIQEVIANAGAANGVFAVVLGLLAFLYLASVLIVLCLEIDAVRVDKLYPRSLLTPFTDSVVLTEGDEAAYTAQAQAQRSKGFEEISVSFDNPASSDNPADTGTPGR</sequence>
<keyword evidence="2" id="KW-1003">Cell membrane</keyword>
<reference evidence="8" key="1">
    <citation type="submission" date="2021-07" db="EMBL/GenBank/DDBJ databases">
        <title>Candidatus Kaistella beijingensis sp. nov. isolated from a municipal wastewater treatment plant is involved in sludge foaming.</title>
        <authorList>
            <person name="Song Y."/>
            <person name="Liu S.-J."/>
        </authorList>
    </citation>
    <scope>NUCLEOTIDE SEQUENCE</scope>
    <source>
        <strain evidence="8">DSM 43998</strain>
    </source>
</reference>
<evidence type="ECO:0000256" key="5">
    <source>
        <dbReference type="ARBA" id="ARBA00023136"/>
    </source>
</evidence>
<dbReference type="PANTHER" id="PTHR30213:SF1">
    <property type="entry name" value="INNER MEMBRANE PROTEIN YHJD"/>
    <property type="match status" value="1"/>
</dbReference>
<dbReference type="Pfam" id="PF03631">
    <property type="entry name" value="Virul_fac_BrkB"/>
    <property type="match status" value="1"/>
</dbReference>